<dbReference type="InterPro" id="IPR046373">
    <property type="entry name" value="Acyl-CoA_Oxase/DH_mid-dom_sf"/>
</dbReference>
<evidence type="ECO:0000256" key="4">
    <source>
        <dbReference type="ARBA" id="ARBA00022827"/>
    </source>
</evidence>
<dbReference type="PANTHER" id="PTHR48083">
    <property type="entry name" value="MEDIUM-CHAIN SPECIFIC ACYL-COA DEHYDROGENASE, MITOCHONDRIAL-RELATED"/>
    <property type="match status" value="1"/>
</dbReference>
<evidence type="ECO:0000259" key="8">
    <source>
        <dbReference type="Pfam" id="PF02770"/>
    </source>
</evidence>
<dbReference type="InterPro" id="IPR036250">
    <property type="entry name" value="AcylCo_DH-like_C"/>
</dbReference>
<dbReference type="EMBL" id="VJZE01000075">
    <property type="protein sequence ID" value="MPY40963.1"/>
    <property type="molecule type" value="Genomic_DNA"/>
</dbReference>
<dbReference type="GO" id="GO:0003995">
    <property type="term" value="F:acyl-CoA dehydrogenase activity"/>
    <property type="evidence" value="ECO:0007669"/>
    <property type="project" value="TreeGrafter"/>
</dbReference>
<dbReference type="OrthoDB" id="8876745at2"/>
<gene>
    <name evidence="10" type="ORF">FNH04_13935</name>
</gene>
<evidence type="ECO:0000256" key="6">
    <source>
        <dbReference type="RuleBase" id="RU362125"/>
    </source>
</evidence>
<dbReference type="InterPro" id="IPR006091">
    <property type="entry name" value="Acyl-CoA_Oxase/DH_mid-dom"/>
</dbReference>
<dbReference type="InterPro" id="IPR013786">
    <property type="entry name" value="AcylCoA_DH/ox_N"/>
</dbReference>
<dbReference type="GO" id="GO:0033539">
    <property type="term" value="P:fatty acid beta-oxidation using acyl-CoA dehydrogenase"/>
    <property type="evidence" value="ECO:0007669"/>
    <property type="project" value="TreeGrafter"/>
</dbReference>
<sequence length="387" mass="41586">MTHFHETPEQQRLRASVAELAGRYGLEYFVAKAKSGEDTTEVWEEAARAGFLGVNIPEEYGGGGAGLYELQIVAEEFAAGGVPLLFLPVSAAMCATFIARAGTEEQKKRWLPGFADGSARMTFGVTDPAGGSNLHRIAATARRDGGDWVLSGRKSLVSAVDLCDAMMVIARTGDATTGKLRPALFIVDRDTPGLSYEKKPMVFTAATGQFDVTMDEVRLPASALVGGEDGSALRALFAGALNPERITFAAWSAGLGRYAVDLAVRHARERRVWNTTIGAHQGLSHPLAMAKINLELARTFVQKAAWLYDNGQDISGEVANMAKYAAGEAAIKAVDQAVQIHGGYGLDEEHLVGFLYPMVRVAHLAPVSREMLLNFVAEHTLGLEKSY</sequence>
<evidence type="ECO:0000256" key="3">
    <source>
        <dbReference type="ARBA" id="ARBA00022630"/>
    </source>
</evidence>
<dbReference type="Pfam" id="PF02770">
    <property type="entry name" value="Acyl-CoA_dh_M"/>
    <property type="match status" value="1"/>
</dbReference>
<dbReference type="InterPro" id="IPR050741">
    <property type="entry name" value="Acyl-CoA_dehydrogenase"/>
</dbReference>
<feature type="domain" description="Acyl-CoA dehydrogenase/oxidase N-terminal" evidence="9">
    <location>
        <begin position="7"/>
        <end position="117"/>
    </location>
</feature>
<name>A0A5N8W0D3_9ACTN</name>
<organism evidence="10 11">
    <name type="scientific">Streptomyces phyllanthi</name>
    <dbReference type="NCBI Taxonomy" id="1803180"/>
    <lineage>
        <taxon>Bacteria</taxon>
        <taxon>Bacillati</taxon>
        <taxon>Actinomycetota</taxon>
        <taxon>Actinomycetes</taxon>
        <taxon>Kitasatosporales</taxon>
        <taxon>Streptomycetaceae</taxon>
        <taxon>Streptomyces</taxon>
    </lineage>
</organism>
<evidence type="ECO:0000256" key="1">
    <source>
        <dbReference type="ARBA" id="ARBA00001974"/>
    </source>
</evidence>
<comment type="caution">
    <text evidence="10">The sequence shown here is derived from an EMBL/GenBank/DDBJ whole genome shotgun (WGS) entry which is preliminary data.</text>
</comment>
<dbReference type="Pfam" id="PF02771">
    <property type="entry name" value="Acyl-CoA_dh_N"/>
    <property type="match status" value="1"/>
</dbReference>
<evidence type="ECO:0000259" key="9">
    <source>
        <dbReference type="Pfam" id="PF02771"/>
    </source>
</evidence>
<evidence type="ECO:0000259" key="7">
    <source>
        <dbReference type="Pfam" id="PF00441"/>
    </source>
</evidence>
<dbReference type="Proteomes" id="UP000326979">
    <property type="component" value="Unassembled WGS sequence"/>
</dbReference>
<dbReference type="GO" id="GO:0050660">
    <property type="term" value="F:flavin adenine dinucleotide binding"/>
    <property type="evidence" value="ECO:0007669"/>
    <property type="project" value="InterPro"/>
</dbReference>
<proteinExistence type="inferred from homology"/>
<dbReference type="Pfam" id="PF00441">
    <property type="entry name" value="Acyl-CoA_dh_1"/>
    <property type="match status" value="1"/>
</dbReference>
<feature type="domain" description="Acyl-CoA oxidase/dehydrogenase middle" evidence="8">
    <location>
        <begin position="123"/>
        <end position="200"/>
    </location>
</feature>
<dbReference type="CDD" id="cd00567">
    <property type="entry name" value="ACAD"/>
    <property type="match status" value="1"/>
</dbReference>
<dbReference type="InterPro" id="IPR037069">
    <property type="entry name" value="AcylCoA_DH/ox_N_sf"/>
</dbReference>
<dbReference type="Gene3D" id="2.40.110.10">
    <property type="entry name" value="Butyryl-CoA Dehydrogenase, subunit A, domain 2"/>
    <property type="match status" value="1"/>
</dbReference>
<dbReference type="SUPFAM" id="SSF56645">
    <property type="entry name" value="Acyl-CoA dehydrogenase NM domain-like"/>
    <property type="match status" value="1"/>
</dbReference>
<keyword evidence="11" id="KW-1185">Reference proteome</keyword>
<evidence type="ECO:0000313" key="10">
    <source>
        <dbReference type="EMBL" id="MPY40963.1"/>
    </source>
</evidence>
<evidence type="ECO:0000256" key="5">
    <source>
        <dbReference type="ARBA" id="ARBA00023002"/>
    </source>
</evidence>
<keyword evidence="4 6" id="KW-0274">FAD</keyword>
<accession>A0A5N8W0D3</accession>
<comment type="similarity">
    <text evidence="2 6">Belongs to the acyl-CoA dehydrogenase family.</text>
</comment>
<dbReference type="GO" id="GO:0005737">
    <property type="term" value="C:cytoplasm"/>
    <property type="evidence" value="ECO:0007669"/>
    <property type="project" value="TreeGrafter"/>
</dbReference>
<dbReference type="Gene3D" id="1.10.540.10">
    <property type="entry name" value="Acyl-CoA dehydrogenase/oxidase, N-terminal domain"/>
    <property type="match status" value="1"/>
</dbReference>
<evidence type="ECO:0000256" key="2">
    <source>
        <dbReference type="ARBA" id="ARBA00009347"/>
    </source>
</evidence>
<dbReference type="RefSeq" id="WP_152783960.1">
    <property type="nucleotide sequence ID" value="NZ_BAABEQ010000041.1"/>
</dbReference>
<feature type="domain" description="Acyl-CoA dehydrogenase/oxidase C-terminal" evidence="7">
    <location>
        <begin position="238"/>
        <end position="379"/>
    </location>
</feature>
<dbReference type="InterPro" id="IPR009100">
    <property type="entry name" value="AcylCoA_DH/oxidase_NM_dom_sf"/>
</dbReference>
<dbReference type="AlphaFoldDB" id="A0A5N8W0D3"/>
<dbReference type="PANTHER" id="PTHR48083:SF1">
    <property type="entry name" value="DEHYDROGENASE, PUTATIVE (AFU_ORTHOLOGUE AFUA_7G06510)-RELATED"/>
    <property type="match status" value="1"/>
</dbReference>
<evidence type="ECO:0000313" key="11">
    <source>
        <dbReference type="Proteomes" id="UP000326979"/>
    </source>
</evidence>
<dbReference type="SUPFAM" id="SSF47203">
    <property type="entry name" value="Acyl-CoA dehydrogenase C-terminal domain-like"/>
    <property type="match status" value="1"/>
</dbReference>
<dbReference type="InterPro" id="IPR009075">
    <property type="entry name" value="AcylCo_DH/oxidase_C"/>
</dbReference>
<keyword evidence="3 6" id="KW-0285">Flavoprotein</keyword>
<protein>
    <submittedName>
        <fullName evidence="10">Acyl-CoA dehydrogenase</fullName>
    </submittedName>
</protein>
<keyword evidence="5 6" id="KW-0560">Oxidoreductase</keyword>
<comment type="cofactor">
    <cofactor evidence="1 6">
        <name>FAD</name>
        <dbReference type="ChEBI" id="CHEBI:57692"/>
    </cofactor>
</comment>
<dbReference type="Gene3D" id="1.20.140.10">
    <property type="entry name" value="Butyryl-CoA Dehydrogenase, subunit A, domain 3"/>
    <property type="match status" value="1"/>
</dbReference>
<reference evidence="10 11" key="1">
    <citation type="submission" date="2019-07" db="EMBL/GenBank/DDBJ databases">
        <title>New species of Amycolatopsis and Streptomyces.</title>
        <authorList>
            <person name="Duangmal K."/>
            <person name="Teo W.F.A."/>
            <person name="Lipun K."/>
        </authorList>
    </citation>
    <scope>NUCLEOTIDE SEQUENCE [LARGE SCALE GENOMIC DNA]</scope>
    <source>
        <strain evidence="10 11">TISTR 2346</strain>
    </source>
</reference>